<evidence type="ECO:0000313" key="1">
    <source>
        <dbReference type="EMBL" id="THC88690.1"/>
    </source>
</evidence>
<gene>
    <name evidence="1" type="ORF">EYZ11_011859</name>
</gene>
<dbReference type="VEuPathDB" id="FungiDB:EYZ11_011859"/>
<protein>
    <recommendedName>
        <fullName evidence="3">HTH CENPB-type domain-containing protein</fullName>
    </recommendedName>
</protein>
<evidence type="ECO:0000313" key="2">
    <source>
        <dbReference type="Proteomes" id="UP000308092"/>
    </source>
</evidence>
<dbReference type="Proteomes" id="UP000308092">
    <property type="component" value="Unassembled WGS sequence"/>
</dbReference>
<evidence type="ECO:0008006" key="3">
    <source>
        <dbReference type="Google" id="ProtNLM"/>
    </source>
</evidence>
<proteinExistence type="predicted"/>
<name>A0A4S3J1Q6_9EURO</name>
<reference evidence="1 2" key="1">
    <citation type="submission" date="2019-03" db="EMBL/GenBank/DDBJ databases">
        <title>The genome sequence of a newly discovered highly antifungal drug resistant Aspergillus species, Aspergillus tanneri NIH 1004.</title>
        <authorList>
            <person name="Mounaud S."/>
            <person name="Singh I."/>
            <person name="Joardar V."/>
            <person name="Pakala S."/>
            <person name="Pakala S."/>
            <person name="Venepally P."/>
            <person name="Hoover J."/>
            <person name="Nierman W."/>
            <person name="Chung J."/>
            <person name="Losada L."/>
        </authorList>
    </citation>
    <scope>NUCLEOTIDE SEQUENCE [LARGE SCALE GENOMIC DNA]</scope>
    <source>
        <strain evidence="1 2">NIH1004</strain>
    </source>
</reference>
<keyword evidence="2" id="KW-1185">Reference proteome</keyword>
<accession>A0A4S3J1Q6</accession>
<dbReference type="AlphaFoldDB" id="A0A4S3J1Q6"/>
<comment type="caution">
    <text evidence="1">The sequence shown here is derived from an EMBL/GenBank/DDBJ whole genome shotgun (WGS) entry which is preliminary data.</text>
</comment>
<dbReference type="EMBL" id="SOSA01000786">
    <property type="protein sequence ID" value="THC88690.1"/>
    <property type="molecule type" value="Genomic_DNA"/>
</dbReference>
<sequence>MANILLLKCDTTSPPTTVGEKWVYNFTRHTPELKICFARRYNYQRAKVEDPRILGAWFQQVNEAIQ</sequence>
<organism evidence="1 2">
    <name type="scientific">Aspergillus tanneri</name>
    <dbReference type="NCBI Taxonomy" id="1220188"/>
    <lineage>
        <taxon>Eukaryota</taxon>
        <taxon>Fungi</taxon>
        <taxon>Dikarya</taxon>
        <taxon>Ascomycota</taxon>
        <taxon>Pezizomycotina</taxon>
        <taxon>Eurotiomycetes</taxon>
        <taxon>Eurotiomycetidae</taxon>
        <taxon>Eurotiales</taxon>
        <taxon>Aspergillaceae</taxon>
        <taxon>Aspergillus</taxon>
        <taxon>Aspergillus subgen. Circumdati</taxon>
    </lineage>
</organism>